<accession>A0A8K1GSX2</accession>
<organism evidence="1 2">
    <name type="scientific">Zosterops borbonicus</name>
    <dbReference type="NCBI Taxonomy" id="364589"/>
    <lineage>
        <taxon>Eukaryota</taxon>
        <taxon>Metazoa</taxon>
        <taxon>Chordata</taxon>
        <taxon>Craniata</taxon>
        <taxon>Vertebrata</taxon>
        <taxon>Euteleostomi</taxon>
        <taxon>Archelosauria</taxon>
        <taxon>Archosauria</taxon>
        <taxon>Dinosauria</taxon>
        <taxon>Saurischia</taxon>
        <taxon>Theropoda</taxon>
        <taxon>Coelurosauria</taxon>
        <taxon>Aves</taxon>
        <taxon>Neognathae</taxon>
        <taxon>Neoaves</taxon>
        <taxon>Telluraves</taxon>
        <taxon>Australaves</taxon>
        <taxon>Passeriformes</taxon>
        <taxon>Sylvioidea</taxon>
        <taxon>Zosteropidae</taxon>
        <taxon>Zosterops</taxon>
    </lineage>
</organism>
<protein>
    <submittedName>
        <fullName evidence="1">Uncharacterized protein</fullName>
    </submittedName>
</protein>
<dbReference type="AlphaFoldDB" id="A0A8K1GSX2"/>
<dbReference type="EMBL" id="SWJQ01000042">
    <property type="protein sequence ID" value="TRZ24696.1"/>
    <property type="molecule type" value="Genomic_DNA"/>
</dbReference>
<gene>
    <name evidence="1" type="ORF">HGM15179_002398</name>
</gene>
<dbReference type="OrthoDB" id="10409143at2759"/>
<dbReference type="Proteomes" id="UP000796761">
    <property type="component" value="Unassembled WGS sequence"/>
</dbReference>
<name>A0A8K1GSX2_9PASS</name>
<comment type="caution">
    <text evidence="1">The sequence shown here is derived from an EMBL/GenBank/DDBJ whole genome shotgun (WGS) entry which is preliminary data.</text>
</comment>
<proteinExistence type="predicted"/>
<keyword evidence="2" id="KW-1185">Reference proteome</keyword>
<reference evidence="1" key="1">
    <citation type="submission" date="2019-04" db="EMBL/GenBank/DDBJ databases">
        <title>Genome assembly of Zosterops borbonicus 15179.</title>
        <authorList>
            <person name="Leroy T."/>
            <person name="Anselmetti Y."/>
            <person name="Tilak M.-K."/>
            <person name="Nabholz B."/>
        </authorList>
    </citation>
    <scope>NUCLEOTIDE SEQUENCE</scope>
    <source>
        <strain evidence="1">HGM_15179</strain>
        <tissue evidence="1">Muscle</tissue>
    </source>
</reference>
<sequence>MKVQHKVCNGHPGTKNGLRVVTVPPQIHVQLPGFKGKRGFPDPGLKMKRKSYCLITTAVTSIKCYLKVNGLHMLKTLELLTDHCKEVTTAGNGLTNSSSREGSSPKVNLLVSSSTVILGLLCPRLVNPVDHVMSVSQLAFSTRAWLSLQKEKIYGCCCSLEKNEATEKPLSPDLSWANINEGGVQDLAPLTDTPFTILWFPPSDLAPILVYVSHSMLDGNLGFGVDVVDWMV</sequence>
<evidence type="ECO:0000313" key="2">
    <source>
        <dbReference type="Proteomes" id="UP000796761"/>
    </source>
</evidence>
<evidence type="ECO:0000313" key="1">
    <source>
        <dbReference type="EMBL" id="TRZ24696.1"/>
    </source>
</evidence>